<organism evidence="1 2">
    <name type="scientific">Stenotrophomonas maltophilia</name>
    <name type="common">Pseudomonas maltophilia</name>
    <name type="synonym">Xanthomonas maltophilia</name>
    <dbReference type="NCBI Taxonomy" id="40324"/>
    <lineage>
        <taxon>Bacteria</taxon>
        <taxon>Pseudomonadati</taxon>
        <taxon>Pseudomonadota</taxon>
        <taxon>Gammaproteobacteria</taxon>
        <taxon>Lysobacterales</taxon>
        <taxon>Lysobacteraceae</taxon>
        <taxon>Stenotrophomonas</taxon>
        <taxon>Stenotrophomonas maltophilia group</taxon>
    </lineage>
</organism>
<protein>
    <submittedName>
        <fullName evidence="1">Uncharacterized protein</fullName>
    </submittedName>
</protein>
<dbReference type="RefSeq" id="WP_088611190.1">
    <property type="nucleotide sequence ID" value="NZ_CP022053.2"/>
</dbReference>
<comment type="caution">
    <text evidence="1">The sequence shown here is derived from an EMBL/GenBank/DDBJ whole genome shotgun (WGS) entry which is preliminary data.</text>
</comment>
<reference evidence="1" key="1">
    <citation type="submission" date="2020-11" db="EMBL/GenBank/DDBJ databases">
        <title>Enhanced detection system for hospital associated transmission using whole genome sequencing surveillance.</title>
        <authorList>
            <person name="Harrison L.H."/>
            <person name="Van Tyne D."/>
            <person name="Marsh J.W."/>
            <person name="Griffith M.P."/>
            <person name="Snyder D.J."/>
            <person name="Cooper V.S."/>
            <person name="Mustapha M."/>
        </authorList>
    </citation>
    <scope>NUCLEOTIDE SEQUENCE</scope>
    <source>
        <strain evidence="1">STEN00053</strain>
    </source>
</reference>
<evidence type="ECO:0000313" key="2">
    <source>
        <dbReference type="Proteomes" id="UP000634179"/>
    </source>
</evidence>
<dbReference type="EMBL" id="JADUOV010000018">
    <property type="protein sequence ID" value="MBH1792015.1"/>
    <property type="molecule type" value="Genomic_DNA"/>
</dbReference>
<proteinExistence type="predicted"/>
<name>A0AA40YHK8_STEMA</name>
<dbReference type="Proteomes" id="UP000634179">
    <property type="component" value="Unassembled WGS sequence"/>
</dbReference>
<sequence>MAQQSATIDSKTRWQDKKGRTWRVIENLHFGRYLCALEDRPALSGYWTSKDIRAAMAGG</sequence>
<dbReference type="AlphaFoldDB" id="A0AA40YHK8"/>
<evidence type="ECO:0000313" key="1">
    <source>
        <dbReference type="EMBL" id="MBH1792015.1"/>
    </source>
</evidence>
<gene>
    <name evidence="1" type="ORF">I5V89_19310</name>
</gene>
<accession>A0AA40YHK8</accession>